<evidence type="ECO:0000256" key="1">
    <source>
        <dbReference type="SAM" id="Phobius"/>
    </source>
</evidence>
<proteinExistence type="predicted"/>
<accession>A0A2W4R2B0</accession>
<comment type="caution">
    <text evidence="2">The sequence shown here is derived from an EMBL/GenBank/DDBJ whole genome shotgun (WGS) entry which is preliminary data.</text>
</comment>
<protein>
    <submittedName>
        <fullName evidence="2">Uncharacterized protein</fullName>
    </submittedName>
</protein>
<organism evidence="2 3">
    <name type="scientific">Candidatus Methylumidiphilus alinenensis</name>
    <dbReference type="NCBI Taxonomy" id="2202197"/>
    <lineage>
        <taxon>Bacteria</taxon>
        <taxon>Pseudomonadati</taxon>
        <taxon>Pseudomonadota</taxon>
        <taxon>Gammaproteobacteria</taxon>
        <taxon>Methylococcales</taxon>
        <taxon>Candidatus Methylumidiphilus</taxon>
    </lineage>
</organism>
<keyword evidence="1" id="KW-0812">Transmembrane</keyword>
<evidence type="ECO:0000313" key="3">
    <source>
        <dbReference type="Proteomes" id="UP000249396"/>
    </source>
</evidence>
<dbReference type="Proteomes" id="UP000249396">
    <property type="component" value="Unassembled WGS sequence"/>
</dbReference>
<reference evidence="2 3" key="1">
    <citation type="journal article" date="2018" name="Aquat. Microb. Ecol.">
        <title>Gammaproteobacterial methanotrophs dominate.</title>
        <authorList>
            <person name="Rissanen A.J."/>
            <person name="Saarenheimo J."/>
            <person name="Tiirola M."/>
            <person name="Peura S."/>
            <person name="Aalto S.L."/>
            <person name="Karvinen A."/>
            <person name="Nykanen H."/>
        </authorList>
    </citation>
    <scope>NUCLEOTIDE SEQUENCE [LARGE SCALE GENOMIC DNA]</scope>
    <source>
        <strain evidence="2">AMbin10</strain>
    </source>
</reference>
<feature type="transmembrane region" description="Helical" evidence="1">
    <location>
        <begin position="44"/>
        <end position="63"/>
    </location>
</feature>
<keyword evidence="1" id="KW-0472">Membrane</keyword>
<keyword evidence="1" id="KW-1133">Transmembrane helix</keyword>
<dbReference type="EMBL" id="QJPH01000359">
    <property type="protein sequence ID" value="PZN76449.1"/>
    <property type="molecule type" value="Genomic_DNA"/>
</dbReference>
<evidence type="ECO:0000313" key="2">
    <source>
        <dbReference type="EMBL" id="PZN76449.1"/>
    </source>
</evidence>
<sequence length="133" mass="14408">MEDKTKPNQGIKLSLKNGIYVGLIASLIVGLIMGLLGWLLDIAVIGLVAGLVAGITIGPILGLNRGLGDAIKHYVLRLVLWRSGKTPFKFVPFLDYCVKLILLKKVGGGYIFIHRMLLEYFAKLGVADGNSTK</sequence>
<feature type="transmembrane region" description="Helical" evidence="1">
    <location>
        <begin position="20"/>
        <end position="38"/>
    </location>
</feature>
<name>A0A2W4R2B0_9GAMM</name>
<gene>
    <name evidence="2" type="ORF">DM484_16575</name>
</gene>
<dbReference type="AlphaFoldDB" id="A0A2W4R2B0"/>